<dbReference type="OrthoDB" id="3485059at2759"/>
<dbReference type="InterPro" id="IPR021054">
    <property type="entry name" value="Cell_wall_mannoprotein_1"/>
</dbReference>
<feature type="chain" id="PRO_5002747189" evidence="1">
    <location>
        <begin position="21"/>
        <end position="186"/>
    </location>
</feature>
<dbReference type="InParanoid" id="B0DFI2"/>
<organism evidence="3">
    <name type="scientific">Laccaria bicolor (strain S238N-H82 / ATCC MYA-4686)</name>
    <name type="common">Bicoloured deceiver</name>
    <name type="synonym">Laccaria laccata var. bicolor</name>
    <dbReference type="NCBI Taxonomy" id="486041"/>
    <lineage>
        <taxon>Eukaryota</taxon>
        <taxon>Fungi</taxon>
        <taxon>Dikarya</taxon>
        <taxon>Basidiomycota</taxon>
        <taxon>Agaricomycotina</taxon>
        <taxon>Agaricomycetes</taxon>
        <taxon>Agaricomycetidae</taxon>
        <taxon>Agaricales</taxon>
        <taxon>Agaricineae</taxon>
        <taxon>Hydnangiaceae</taxon>
        <taxon>Laccaria</taxon>
    </lineage>
</organism>
<dbReference type="KEGG" id="lbc:LACBIDRAFT_328635"/>
<dbReference type="Proteomes" id="UP000001194">
    <property type="component" value="Unassembled WGS sequence"/>
</dbReference>
<proteinExistence type="predicted"/>
<evidence type="ECO:0000313" key="2">
    <source>
        <dbReference type="EMBL" id="EDR06867.1"/>
    </source>
</evidence>
<dbReference type="HOGENOM" id="CLU_099165_2_0_1"/>
<dbReference type="GeneID" id="6078353"/>
<dbReference type="Pfam" id="PF12296">
    <property type="entry name" value="HsbA"/>
    <property type="match status" value="1"/>
</dbReference>
<dbReference type="AlphaFoldDB" id="B0DFI2"/>
<name>B0DFI2_LACBS</name>
<feature type="signal peptide" evidence="1">
    <location>
        <begin position="1"/>
        <end position="20"/>
    </location>
</feature>
<reference evidence="2 3" key="1">
    <citation type="journal article" date="2008" name="Nature">
        <title>The genome of Laccaria bicolor provides insights into mycorrhizal symbiosis.</title>
        <authorList>
            <person name="Martin F."/>
            <person name="Aerts A."/>
            <person name="Ahren D."/>
            <person name="Brun A."/>
            <person name="Danchin E.G.J."/>
            <person name="Duchaussoy F."/>
            <person name="Gibon J."/>
            <person name="Kohler A."/>
            <person name="Lindquist E."/>
            <person name="Pereda V."/>
            <person name="Salamov A."/>
            <person name="Shapiro H.J."/>
            <person name="Wuyts J."/>
            <person name="Blaudez D."/>
            <person name="Buee M."/>
            <person name="Brokstein P."/>
            <person name="Canbaeck B."/>
            <person name="Cohen D."/>
            <person name="Courty P.E."/>
            <person name="Coutinho P.M."/>
            <person name="Delaruelle C."/>
            <person name="Detter J.C."/>
            <person name="Deveau A."/>
            <person name="DiFazio S."/>
            <person name="Duplessis S."/>
            <person name="Fraissinet-Tachet L."/>
            <person name="Lucic E."/>
            <person name="Frey-Klett P."/>
            <person name="Fourrey C."/>
            <person name="Feussner I."/>
            <person name="Gay G."/>
            <person name="Grimwood J."/>
            <person name="Hoegger P.J."/>
            <person name="Jain P."/>
            <person name="Kilaru S."/>
            <person name="Labbe J."/>
            <person name="Lin Y.C."/>
            <person name="Legue V."/>
            <person name="Le Tacon F."/>
            <person name="Marmeisse R."/>
            <person name="Melayah D."/>
            <person name="Montanini B."/>
            <person name="Muratet M."/>
            <person name="Nehls U."/>
            <person name="Niculita-Hirzel H."/>
            <person name="Oudot-Le Secq M.P."/>
            <person name="Peter M."/>
            <person name="Quesneville H."/>
            <person name="Rajashekar B."/>
            <person name="Reich M."/>
            <person name="Rouhier N."/>
            <person name="Schmutz J."/>
            <person name="Yin T."/>
            <person name="Chalot M."/>
            <person name="Henrissat B."/>
            <person name="Kuees U."/>
            <person name="Lucas S."/>
            <person name="Van de Peer Y."/>
            <person name="Podila G.K."/>
            <person name="Polle A."/>
            <person name="Pukkila P.J."/>
            <person name="Richardson P.M."/>
            <person name="Rouze P."/>
            <person name="Sanders I.R."/>
            <person name="Stajich J.E."/>
            <person name="Tunlid A."/>
            <person name="Tuskan G."/>
            <person name="Grigoriev I.V."/>
        </authorList>
    </citation>
    <scope>NUCLEOTIDE SEQUENCE [LARGE SCALE GENOMIC DNA]</scope>
    <source>
        <strain evidence="3">S238N-H82 / ATCC MYA-4686</strain>
    </source>
</reference>
<evidence type="ECO:0000256" key="1">
    <source>
        <dbReference type="SAM" id="SignalP"/>
    </source>
</evidence>
<keyword evidence="1" id="KW-0732">Signal</keyword>
<gene>
    <name evidence="2" type="ORF">LACBIDRAFT_328635</name>
</gene>
<dbReference type="PANTHER" id="PTHR38123">
    <property type="entry name" value="CELL WALL SERINE-THREONINE-RICH GALACTOMANNOPROTEIN MP1 (AFU_ORTHOLOGUE AFUA_4G03240)"/>
    <property type="match status" value="1"/>
</dbReference>
<evidence type="ECO:0000313" key="3">
    <source>
        <dbReference type="Proteomes" id="UP000001194"/>
    </source>
</evidence>
<dbReference type="PANTHER" id="PTHR38123:SF1">
    <property type="entry name" value="HYDROPHOBIC SURFACE BINDING PROTEIN"/>
    <property type="match status" value="1"/>
</dbReference>
<keyword evidence="3" id="KW-1185">Reference proteome</keyword>
<sequence length="186" mass="19244">MVQIASRFFVLISCVALGLSTPLKRTIDQVKADVADISTKVTTLDNAINAFPMTGGTLLAALGIHSSATALVTTLATATTDVTATGPLEEQDGSDILNAVLAIEPIIGDALQQIVVKQPAFKVGWSALPIGGLPALILQDLKNLNDKTVSFSDALISTAPADLVDAATNLRDRVVNAFTAAIAAYT</sequence>
<dbReference type="Gene3D" id="1.20.1280.140">
    <property type="match status" value="1"/>
</dbReference>
<protein>
    <submittedName>
        <fullName evidence="2">Hydrophobic surface binding protein</fullName>
    </submittedName>
</protein>
<accession>B0DFI2</accession>
<dbReference type="EMBL" id="DS547107">
    <property type="protein sequence ID" value="EDR06867.1"/>
    <property type="molecule type" value="Genomic_DNA"/>
</dbReference>
<dbReference type="RefSeq" id="XP_001882714.1">
    <property type="nucleotide sequence ID" value="XM_001882679.1"/>
</dbReference>
<dbReference type="GO" id="GO:0005576">
    <property type="term" value="C:extracellular region"/>
    <property type="evidence" value="ECO:0007669"/>
    <property type="project" value="TreeGrafter"/>
</dbReference>